<dbReference type="Proteomes" id="UP001515683">
    <property type="component" value="Unassembled WGS sequence"/>
</dbReference>
<organism evidence="2 3">
    <name type="scientific">Candidatus Pantoea multigeneris</name>
    <dbReference type="NCBI Taxonomy" id="2608357"/>
    <lineage>
        <taxon>Bacteria</taxon>
        <taxon>Pseudomonadati</taxon>
        <taxon>Pseudomonadota</taxon>
        <taxon>Gammaproteobacteria</taxon>
        <taxon>Enterobacterales</taxon>
        <taxon>Erwiniaceae</taxon>
        <taxon>Pantoea</taxon>
    </lineage>
</organism>
<evidence type="ECO:0000313" key="3">
    <source>
        <dbReference type="Proteomes" id="UP001515683"/>
    </source>
</evidence>
<sequence>MPTRQPGHRQRMQGRPRGRSANAAEGGSWTAERRNLRRSATGRCRPLPVRTGERDGYANPCLRCGRATVKARHRPSRAHSPVPPGGGINSGTA</sequence>
<evidence type="ECO:0000313" key="2">
    <source>
        <dbReference type="EMBL" id="NIF24031.1"/>
    </source>
</evidence>
<dbReference type="EMBL" id="VWXF01000011">
    <property type="protein sequence ID" value="NIF24031.1"/>
    <property type="molecule type" value="Genomic_DNA"/>
</dbReference>
<accession>A0ABX0RFC1</accession>
<proteinExistence type="predicted"/>
<gene>
    <name evidence="2" type="ORF">F3J40_20905</name>
</gene>
<feature type="region of interest" description="Disordered" evidence="1">
    <location>
        <begin position="1"/>
        <end position="93"/>
    </location>
</feature>
<evidence type="ECO:0000256" key="1">
    <source>
        <dbReference type="SAM" id="MobiDB-lite"/>
    </source>
</evidence>
<reference evidence="2 3" key="1">
    <citation type="journal article" date="2019" name="bioRxiv">
        <title>Bacteria contribute to plant secondary compound degradation in a generalist herbivore system.</title>
        <authorList>
            <person name="Francoeur C.B."/>
            <person name="Khadempour L."/>
            <person name="Moreira-Soto R.D."/>
            <person name="Gotting K."/>
            <person name="Book A.J."/>
            <person name="Pinto-Tomas A.A."/>
            <person name="Keefover-Ring K."/>
            <person name="Currie C.R."/>
        </authorList>
    </citation>
    <scope>NUCLEOTIDE SEQUENCE [LARGE SCALE GENOMIC DNA]</scope>
    <source>
        <strain evidence="2">Acro-835</strain>
    </source>
</reference>
<comment type="caution">
    <text evidence="2">The sequence shown here is derived from an EMBL/GenBank/DDBJ whole genome shotgun (WGS) entry which is preliminary data.</text>
</comment>
<protein>
    <submittedName>
        <fullName evidence="2">Uncharacterized protein</fullName>
    </submittedName>
</protein>
<name>A0ABX0RFC1_9GAMM</name>
<feature type="compositionally biased region" description="Basic residues" evidence="1">
    <location>
        <begin position="1"/>
        <end position="18"/>
    </location>
</feature>
<keyword evidence="3" id="KW-1185">Reference proteome</keyword>